<dbReference type="Pfam" id="PF00815">
    <property type="entry name" value="Histidinol_dh"/>
    <property type="match status" value="1"/>
</dbReference>
<protein>
    <recommendedName>
        <fullName evidence="5">Histidinol dehydrogenase</fullName>
        <shortName evidence="5">HDH</shortName>
        <ecNumber evidence="5">1.1.1.23</ecNumber>
    </recommendedName>
</protein>
<dbReference type="RefSeq" id="WP_110548792.1">
    <property type="nucleotide sequence ID" value="NZ_AP014610.1"/>
</dbReference>
<feature type="active site" description="Proton acceptor" evidence="5 7">
    <location>
        <position position="328"/>
    </location>
</feature>
<feature type="binding site" evidence="5 9">
    <location>
        <position position="328"/>
    </location>
    <ligand>
        <name>substrate</name>
    </ligand>
</feature>
<feature type="binding site" evidence="5 9">
    <location>
        <position position="236"/>
    </location>
    <ligand>
        <name>substrate</name>
    </ligand>
</feature>
<feature type="binding site" evidence="5 10">
    <location>
        <position position="420"/>
    </location>
    <ligand>
        <name>Zn(2+)</name>
        <dbReference type="ChEBI" id="CHEBI:29105"/>
    </ligand>
</feature>
<dbReference type="InterPro" id="IPR016161">
    <property type="entry name" value="Ald_DH/histidinol_DH"/>
</dbReference>
<proteinExistence type="inferred from homology"/>
<feature type="binding site" evidence="5 9">
    <location>
        <position position="361"/>
    </location>
    <ligand>
        <name>substrate</name>
    </ligand>
</feature>
<evidence type="ECO:0000256" key="4">
    <source>
        <dbReference type="ARBA" id="ARBA00023002"/>
    </source>
</evidence>
<evidence type="ECO:0000256" key="11">
    <source>
        <dbReference type="RuleBase" id="RU004175"/>
    </source>
</evidence>
<name>A0AAD1CM46_9FLAO</name>
<dbReference type="InterPro" id="IPR022695">
    <property type="entry name" value="Histidinol_DH_monofunct"/>
</dbReference>
<evidence type="ECO:0000256" key="8">
    <source>
        <dbReference type="PIRSR" id="PIRSR000099-2"/>
    </source>
</evidence>
<dbReference type="HAMAP" id="MF_01024">
    <property type="entry name" value="HisD"/>
    <property type="match status" value="1"/>
</dbReference>
<evidence type="ECO:0000256" key="3">
    <source>
        <dbReference type="ARBA" id="ARBA00022833"/>
    </source>
</evidence>
<dbReference type="GO" id="GO:0004399">
    <property type="term" value="F:histidinol dehydrogenase activity"/>
    <property type="evidence" value="ECO:0007669"/>
    <property type="project" value="UniProtKB-UniRule"/>
</dbReference>
<feature type="binding site" evidence="5 10">
    <location>
        <position position="258"/>
    </location>
    <ligand>
        <name>Zn(2+)</name>
        <dbReference type="ChEBI" id="CHEBI:29105"/>
    </ligand>
</feature>
<feature type="binding site" evidence="5 9">
    <location>
        <position position="415"/>
    </location>
    <ligand>
        <name>substrate</name>
    </ligand>
</feature>
<dbReference type="Gene3D" id="1.20.5.1300">
    <property type="match status" value="1"/>
</dbReference>
<dbReference type="NCBIfam" id="TIGR00069">
    <property type="entry name" value="hisD"/>
    <property type="match status" value="1"/>
</dbReference>
<keyword evidence="2 5" id="KW-0479">Metal-binding</keyword>
<dbReference type="EC" id="1.1.1.23" evidence="5"/>
<dbReference type="PROSITE" id="PS00611">
    <property type="entry name" value="HISOL_DEHYDROGENASE"/>
    <property type="match status" value="1"/>
</dbReference>
<dbReference type="SUPFAM" id="SSF53720">
    <property type="entry name" value="ALDH-like"/>
    <property type="match status" value="1"/>
</dbReference>
<evidence type="ECO:0000256" key="6">
    <source>
        <dbReference type="PIRNR" id="PIRNR000099"/>
    </source>
</evidence>
<dbReference type="EMBL" id="AP014610">
    <property type="protein sequence ID" value="BBA17707.1"/>
    <property type="molecule type" value="Genomic_DNA"/>
</dbReference>
<dbReference type="Gene3D" id="3.40.50.1980">
    <property type="entry name" value="Nitrogenase molybdenum iron protein domain"/>
    <property type="match status" value="2"/>
</dbReference>
<keyword evidence="4 5" id="KW-0560">Oxidoreductase</keyword>
<evidence type="ECO:0000313" key="12">
    <source>
        <dbReference type="EMBL" id="BBA17707.1"/>
    </source>
</evidence>
<dbReference type="FunFam" id="3.40.50.1980:FF:000001">
    <property type="entry name" value="Histidinol dehydrogenase"/>
    <property type="match status" value="1"/>
</dbReference>
<evidence type="ECO:0000256" key="5">
    <source>
        <dbReference type="HAMAP-Rule" id="MF_01024"/>
    </source>
</evidence>
<reference evidence="12 13" key="1">
    <citation type="submission" date="2014-06" db="EMBL/GenBank/DDBJ databases">
        <title>Genome sequence of the intracellular symbiont Blattabacterium cuenoti, strain CPU2 from the wood feeding cockroach Cryptocercus punctulatus.</title>
        <authorList>
            <person name="Kinjo Y."/>
            <person name="Ohkuma M."/>
            <person name="Tokuda G."/>
        </authorList>
    </citation>
    <scope>NUCLEOTIDE SEQUENCE [LARGE SCALE GENOMIC DNA]</scope>
    <source>
        <strain evidence="12 13">CPU2</strain>
    </source>
</reference>
<dbReference type="CDD" id="cd06572">
    <property type="entry name" value="Histidinol_dh"/>
    <property type="match status" value="1"/>
</dbReference>
<keyword evidence="5" id="KW-0368">Histidine biosynthesis</keyword>
<comment type="function">
    <text evidence="5">Catalyzes the sequential NAD-dependent oxidations of L-histidinol to L-histidinaldehyde and then to L-histidine.</text>
</comment>
<evidence type="ECO:0000313" key="13">
    <source>
        <dbReference type="Proteomes" id="UP000262607"/>
    </source>
</evidence>
<evidence type="ECO:0000256" key="1">
    <source>
        <dbReference type="ARBA" id="ARBA00010178"/>
    </source>
</evidence>
<feature type="binding site" evidence="5 8">
    <location>
        <position position="126"/>
    </location>
    <ligand>
        <name>NAD(+)</name>
        <dbReference type="ChEBI" id="CHEBI:57540"/>
    </ligand>
</feature>
<dbReference type="PIRSF" id="PIRSF000099">
    <property type="entry name" value="Histidinol_dh"/>
    <property type="match status" value="1"/>
</dbReference>
<evidence type="ECO:0000256" key="10">
    <source>
        <dbReference type="PIRSR" id="PIRSR000099-4"/>
    </source>
</evidence>
<feature type="active site" description="Proton acceptor" evidence="5 7">
    <location>
        <position position="327"/>
    </location>
</feature>
<comment type="catalytic activity">
    <reaction evidence="5">
        <text>L-histidinol + 2 NAD(+) + H2O = L-histidine + 2 NADH + 3 H(+)</text>
        <dbReference type="Rhea" id="RHEA:20641"/>
        <dbReference type="ChEBI" id="CHEBI:15377"/>
        <dbReference type="ChEBI" id="CHEBI:15378"/>
        <dbReference type="ChEBI" id="CHEBI:57540"/>
        <dbReference type="ChEBI" id="CHEBI:57595"/>
        <dbReference type="ChEBI" id="CHEBI:57699"/>
        <dbReference type="ChEBI" id="CHEBI:57945"/>
        <dbReference type="EC" id="1.1.1.23"/>
    </reaction>
</comment>
<dbReference type="InterPro" id="IPR012131">
    <property type="entry name" value="Hstdl_DH"/>
</dbReference>
<dbReference type="InterPro" id="IPR001692">
    <property type="entry name" value="Histidinol_DH_CS"/>
</dbReference>
<evidence type="ECO:0000256" key="7">
    <source>
        <dbReference type="PIRSR" id="PIRSR000099-1"/>
    </source>
</evidence>
<dbReference type="GO" id="GO:0008270">
    <property type="term" value="F:zinc ion binding"/>
    <property type="evidence" value="ECO:0007669"/>
    <property type="project" value="UniProtKB-UniRule"/>
</dbReference>
<sequence length="430" mass="48048">MNIQIYMHPSFNTWKYIIKRPIKDISILTDSVTPIINNVKKYGDLALKTYTKKYDNFNLKYIQVTEEDINKANIKISNCLKKSIEIAYKNIKFFHQKQIHEESKIEVLPGIICWRKSVPIEKVGFYIPGGSAPLLSTVLMLGIPGKLAGCKNIILCSPPNKNGEIHPSILYTAKYLGITQIYKIGGAQAIAAMAYGTESIPSVYKIFGPGNSYVTIAKKIVSQNGIVAIDIPAGPSEIVILADNTANPEYVASDLLSQSEHDMESYILLVTINESWWIEKVKCELKKQLINLSYRKNIMKTAFEKSKIIVFDSLEKGIKLINEIAPEHLIINCNNAIYWSNKIKNAGSIFLGNYSPISIGDYASGPNHVLPTYGYAKSYSGVSVDSFIKKITFQKISKKGLRNLSKCVDVLSSEEGLIAHKKSINIRLKK</sequence>
<feature type="binding site" evidence="5 8">
    <location>
        <position position="211"/>
    </location>
    <ligand>
        <name>NAD(+)</name>
        <dbReference type="ChEBI" id="CHEBI:57540"/>
    </ligand>
</feature>
<organism evidence="12 13">
    <name type="scientific">Blattabacterium punctulatus CPU2</name>
    <dbReference type="NCBI Taxonomy" id="1457032"/>
    <lineage>
        <taxon>Bacteria</taxon>
        <taxon>Pseudomonadati</taxon>
        <taxon>Bacteroidota</taxon>
        <taxon>Flavobacteriia</taxon>
        <taxon>Flavobacteriales</taxon>
        <taxon>Blattabacteriaceae</taxon>
        <taxon>Blattabacterium</taxon>
    </lineage>
</organism>
<feature type="binding site" evidence="5 9">
    <location>
        <position position="258"/>
    </location>
    <ligand>
        <name>substrate</name>
    </ligand>
</feature>
<feature type="binding site" evidence="5 10">
    <location>
        <position position="361"/>
    </location>
    <ligand>
        <name>Zn(2+)</name>
        <dbReference type="ChEBI" id="CHEBI:29105"/>
    </ligand>
</feature>
<dbReference type="Proteomes" id="UP000262607">
    <property type="component" value="Chromosome"/>
</dbReference>
<feature type="binding site" evidence="5 9">
    <location>
        <position position="420"/>
    </location>
    <ligand>
        <name>substrate</name>
    </ligand>
</feature>
<feature type="binding site" evidence="5 8">
    <location>
        <position position="188"/>
    </location>
    <ligand>
        <name>NAD(+)</name>
        <dbReference type="ChEBI" id="CHEBI:57540"/>
    </ligand>
</feature>
<keyword evidence="5" id="KW-0028">Amino-acid biosynthesis</keyword>
<feature type="binding site" evidence="5 9">
    <location>
        <position position="261"/>
    </location>
    <ligand>
        <name>substrate</name>
    </ligand>
</feature>
<accession>A0AAD1CM46</accession>
<evidence type="ECO:0000256" key="2">
    <source>
        <dbReference type="ARBA" id="ARBA00022723"/>
    </source>
</evidence>
<dbReference type="GO" id="GO:0005829">
    <property type="term" value="C:cytosol"/>
    <property type="evidence" value="ECO:0007669"/>
    <property type="project" value="TreeGrafter"/>
</dbReference>
<dbReference type="PRINTS" id="PR00083">
    <property type="entry name" value="HOLDHDRGNASE"/>
</dbReference>
<keyword evidence="5 8" id="KW-0520">NAD</keyword>
<gene>
    <name evidence="5 12" type="primary">hisD</name>
    <name evidence="12" type="ORF">CPU2_198</name>
</gene>
<feature type="binding site" evidence="5 10">
    <location>
        <position position="261"/>
    </location>
    <ligand>
        <name>Zn(2+)</name>
        <dbReference type="ChEBI" id="CHEBI:29105"/>
    </ligand>
</feature>
<dbReference type="PANTHER" id="PTHR21256">
    <property type="entry name" value="HISTIDINOL DEHYDROGENASE HDH"/>
    <property type="match status" value="1"/>
</dbReference>
<dbReference type="GO" id="GO:0051287">
    <property type="term" value="F:NAD binding"/>
    <property type="evidence" value="ECO:0007669"/>
    <property type="project" value="InterPro"/>
</dbReference>
<dbReference type="PANTHER" id="PTHR21256:SF2">
    <property type="entry name" value="HISTIDINE BIOSYNTHESIS TRIFUNCTIONAL PROTEIN"/>
    <property type="match status" value="1"/>
</dbReference>
<comment type="similarity">
    <text evidence="1 5 6 11">Belongs to the histidinol dehydrogenase family.</text>
</comment>
<keyword evidence="3 5" id="KW-0862">Zinc</keyword>
<comment type="cofactor">
    <cofactor evidence="5 10">
        <name>Zn(2+)</name>
        <dbReference type="ChEBI" id="CHEBI:29105"/>
    </cofactor>
    <text evidence="5 10">Binds 1 zinc ion per subunit.</text>
</comment>
<dbReference type="GeneID" id="66556872"/>
<evidence type="ECO:0000256" key="9">
    <source>
        <dbReference type="PIRSR" id="PIRSR000099-3"/>
    </source>
</evidence>
<comment type="pathway">
    <text evidence="5">Amino-acid biosynthesis; L-histidine biosynthesis; L-histidine from 5-phospho-alpha-D-ribose 1-diphosphate: step 9/9.</text>
</comment>
<dbReference type="GO" id="GO:0000105">
    <property type="term" value="P:L-histidine biosynthetic process"/>
    <property type="evidence" value="ECO:0007669"/>
    <property type="project" value="UniProtKB-UniRule"/>
</dbReference>
<dbReference type="AlphaFoldDB" id="A0AAD1CM46"/>